<accession>A0A4Y6EB88</accession>
<gene>
    <name evidence="1" type="primary">26</name>
    <name evidence="1" type="ORF">SEA_ALEX44_26</name>
</gene>
<dbReference type="GeneID" id="55618105"/>
<dbReference type="KEGG" id="vg:55618105"/>
<name>A0A4Y6EB88_9CAUD</name>
<organism evidence="1 2">
    <name type="scientific">Microbacterium phage Alex44</name>
    <dbReference type="NCBI Taxonomy" id="2590877"/>
    <lineage>
        <taxon>Viruses</taxon>
        <taxon>Duplodnaviria</taxon>
        <taxon>Heunggongvirae</taxon>
        <taxon>Uroviricota</taxon>
        <taxon>Caudoviricetes</taxon>
        <taxon>Eekayvirinae</taxon>
        <taxon>Tinytimothyvirus</taxon>
        <taxon>Tinytimothyvirus alex44</taxon>
    </lineage>
</organism>
<protein>
    <submittedName>
        <fullName evidence="1">Uncharacterized protein</fullName>
    </submittedName>
</protein>
<evidence type="ECO:0000313" key="2">
    <source>
        <dbReference type="Proteomes" id="UP000319620"/>
    </source>
</evidence>
<dbReference type="EMBL" id="MK894435">
    <property type="protein sequence ID" value="QDF15936.1"/>
    <property type="molecule type" value="Genomic_DNA"/>
</dbReference>
<proteinExistence type="predicted"/>
<dbReference type="Proteomes" id="UP000319620">
    <property type="component" value="Segment"/>
</dbReference>
<evidence type="ECO:0000313" key="1">
    <source>
        <dbReference type="EMBL" id="QDF15936.1"/>
    </source>
</evidence>
<dbReference type="RefSeq" id="YP_009847707.1">
    <property type="nucleotide sequence ID" value="NC_048778.1"/>
</dbReference>
<sequence length="158" mass="17670">MAPKKNTETVETESRELSPEAIAAREAVASRPRQSVVRFLEYYLIIRDSAPDELDRLFGDQVEVLEVHAAEIDNPIQKAIEAATKAQTERAVKALENDDALNGYANFVFDEEKFAEKTRVKQPRTKKTIAEKAEDLFSNASAEDLDALAEMMKARGLV</sequence>
<reference evidence="1 2" key="1">
    <citation type="submission" date="2019-05" db="EMBL/GenBank/DDBJ databases">
        <authorList>
            <person name="Beers A.L."/>
            <person name="Becker A.J."/>
            <person name="Leyhe M.J."/>
            <person name="Li C.M."/>
            <person name="Maas J.R."/>
            <person name="Resendiz-Medina K.E."/>
            <person name="Seggerman F.M."/>
            <person name="Taylor S.B."/>
            <person name="Friedman J.A."/>
            <person name="Miller J.M."/>
            <person name="Peters N.T."/>
            <person name="Boury N.M."/>
            <person name="Garlena R.A."/>
            <person name="Russell D.A."/>
            <person name="Pope W.H."/>
            <person name="Jacobs-Sera D."/>
            <person name="Hatfull G.F."/>
        </authorList>
    </citation>
    <scope>NUCLEOTIDE SEQUENCE [LARGE SCALE GENOMIC DNA]</scope>
</reference>
<keyword evidence="2" id="KW-1185">Reference proteome</keyword>